<dbReference type="PANTHER" id="PTHR18964">
    <property type="entry name" value="ROK (REPRESSOR, ORF, KINASE) FAMILY"/>
    <property type="match status" value="1"/>
</dbReference>
<dbReference type="InterPro" id="IPR000600">
    <property type="entry name" value="ROK"/>
</dbReference>
<dbReference type="Gene3D" id="3.30.420.40">
    <property type="match status" value="2"/>
</dbReference>
<dbReference type="AlphaFoldDB" id="A0A2S9QJF6"/>
<dbReference type="GO" id="GO:0003700">
    <property type="term" value="F:DNA-binding transcription factor activity"/>
    <property type="evidence" value="ECO:0007669"/>
    <property type="project" value="InterPro"/>
</dbReference>
<evidence type="ECO:0000259" key="2">
    <source>
        <dbReference type="Pfam" id="PF01047"/>
    </source>
</evidence>
<keyword evidence="4" id="KW-1185">Reference proteome</keyword>
<dbReference type="InterPro" id="IPR000835">
    <property type="entry name" value="HTH_MarR-typ"/>
</dbReference>
<sequence length="407" mass="44241">MKSSHLPGELAGSNSGHAASHNQAVILRTIRWSQPISRTELARRSGLSKQAVARITEKLLDDGLIIEARRRYGMRGQPAIELEINPEGCFSVGIGLGRDHLTIVAVDALGRVRDRLHREVRYLLPDAFFAEVKEALKTFRRRHAIDENRLVGIGLAIPDLLGEIPFIGMPEAYSIWEETDIRARFAAFTEQPVFIDNDATAAAIGELTYGLGVEIRSFFYIFIGAGLGGGIVLDGACYHGSSGISGEIGWLPLSPAGGREGDGVQPLGQLVSLLQLYDFLARHGIAVAQPQQLLALDERGKDLVVIWLRMAARYLAEAAIDIGLLINPDAVLIGGRLPVTLMDKLLLFVHEELARDPRPMPPVYRAGGSEDAAALGAATMPLAHALRLEAADPAQRTRSPLRARDLR</sequence>
<dbReference type="Gene3D" id="1.10.10.10">
    <property type="entry name" value="Winged helix-like DNA-binding domain superfamily/Winged helix DNA-binding domain"/>
    <property type="match status" value="1"/>
</dbReference>
<dbReference type="RefSeq" id="WP_105860444.1">
    <property type="nucleotide sequence ID" value="NZ_PUEJ01000001.1"/>
</dbReference>
<gene>
    <name evidence="3" type="ORF">C5L14_02600</name>
</gene>
<dbReference type="CDD" id="cd23763">
    <property type="entry name" value="ASKHA_ATPase_ROK"/>
    <property type="match status" value="1"/>
</dbReference>
<proteinExistence type="inferred from homology"/>
<dbReference type="InterPro" id="IPR036390">
    <property type="entry name" value="WH_DNA-bd_sf"/>
</dbReference>
<comment type="caution">
    <text evidence="3">The sequence shown here is derived from an EMBL/GenBank/DDBJ whole genome shotgun (WGS) entry which is preliminary data.</text>
</comment>
<feature type="domain" description="HTH marR-type" evidence="2">
    <location>
        <begin position="20"/>
        <end position="65"/>
    </location>
</feature>
<evidence type="ECO:0000313" key="3">
    <source>
        <dbReference type="EMBL" id="PRH89481.1"/>
    </source>
</evidence>
<dbReference type="Proteomes" id="UP000237682">
    <property type="component" value="Unassembled WGS sequence"/>
</dbReference>
<accession>A0A2S9QJF6</accession>
<name>A0A2S9QJF6_9HYPH</name>
<dbReference type="InterPro" id="IPR043129">
    <property type="entry name" value="ATPase_NBD"/>
</dbReference>
<evidence type="ECO:0000256" key="1">
    <source>
        <dbReference type="ARBA" id="ARBA00006479"/>
    </source>
</evidence>
<dbReference type="Pfam" id="PF00480">
    <property type="entry name" value="ROK"/>
    <property type="match status" value="1"/>
</dbReference>
<dbReference type="SUPFAM" id="SSF53067">
    <property type="entry name" value="Actin-like ATPase domain"/>
    <property type="match status" value="1"/>
</dbReference>
<dbReference type="InterPro" id="IPR036388">
    <property type="entry name" value="WH-like_DNA-bd_sf"/>
</dbReference>
<dbReference type="OrthoDB" id="49685at2"/>
<organism evidence="3 4">
    <name type="scientific">Labrys okinawensis</name>
    <dbReference type="NCBI Taxonomy" id="346911"/>
    <lineage>
        <taxon>Bacteria</taxon>
        <taxon>Pseudomonadati</taxon>
        <taxon>Pseudomonadota</taxon>
        <taxon>Alphaproteobacteria</taxon>
        <taxon>Hyphomicrobiales</taxon>
        <taxon>Xanthobacteraceae</taxon>
        <taxon>Labrys</taxon>
    </lineage>
</organism>
<dbReference type="EMBL" id="PUEJ01000001">
    <property type="protein sequence ID" value="PRH89481.1"/>
    <property type="molecule type" value="Genomic_DNA"/>
</dbReference>
<dbReference type="Pfam" id="PF01047">
    <property type="entry name" value="MarR"/>
    <property type="match status" value="1"/>
</dbReference>
<dbReference type="SUPFAM" id="SSF46785">
    <property type="entry name" value="Winged helix' DNA-binding domain"/>
    <property type="match status" value="1"/>
</dbReference>
<evidence type="ECO:0000313" key="4">
    <source>
        <dbReference type="Proteomes" id="UP000237682"/>
    </source>
</evidence>
<dbReference type="PANTHER" id="PTHR18964:SF149">
    <property type="entry name" value="BIFUNCTIONAL UDP-N-ACETYLGLUCOSAMINE 2-EPIMERASE_N-ACETYLMANNOSAMINE KINASE"/>
    <property type="match status" value="1"/>
</dbReference>
<comment type="similarity">
    <text evidence="1">Belongs to the ROK (NagC/XylR) family.</text>
</comment>
<protein>
    <submittedName>
        <fullName evidence="3">ROK family transcriptional regulator</fullName>
    </submittedName>
</protein>
<reference evidence="3 4" key="1">
    <citation type="submission" date="2018-02" db="EMBL/GenBank/DDBJ databases">
        <title>Whole genome sequencing of endophytic bacterium.</title>
        <authorList>
            <person name="Eedara R."/>
            <person name="Podile A.R."/>
        </authorList>
    </citation>
    <scope>NUCLEOTIDE SEQUENCE [LARGE SCALE GENOMIC DNA]</scope>
    <source>
        <strain evidence="3 4">RP1T</strain>
    </source>
</reference>